<evidence type="ECO:0000313" key="2">
    <source>
        <dbReference type="EMBL" id="CAE6523968.1"/>
    </source>
</evidence>
<dbReference type="Proteomes" id="UP000663827">
    <property type="component" value="Unassembled WGS sequence"/>
</dbReference>
<proteinExistence type="predicted"/>
<gene>
    <name evidence="2" type="ORF">RDB_LOCUS121774</name>
    <name evidence="3" type="ORF">RDB_LOCUS185644</name>
</gene>
<feature type="region of interest" description="Disordered" evidence="1">
    <location>
        <begin position="251"/>
        <end position="297"/>
    </location>
</feature>
<comment type="caution">
    <text evidence="2">The sequence shown here is derived from an EMBL/GenBank/DDBJ whole genome shotgun (WGS) entry which is preliminary data.</text>
</comment>
<protein>
    <submittedName>
        <fullName evidence="2">Uncharacterized protein</fullName>
    </submittedName>
</protein>
<evidence type="ECO:0000313" key="3">
    <source>
        <dbReference type="EMBL" id="CAE7230815.1"/>
    </source>
</evidence>
<name>A0A8H3DC32_9AGAM</name>
<dbReference type="Proteomes" id="UP000663850">
    <property type="component" value="Unassembled WGS sequence"/>
</dbReference>
<dbReference type="EMBL" id="CAJNJQ010006534">
    <property type="protein sequence ID" value="CAE7230815.1"/>
    <property type="molecule type" value="Genomic_DNA"/>
</dbReference>
<sequence>MPQPANLNCVQAMPNNVGMSHEYPDQESTLLQEELLYHEEGALFGRVLNSFEFRLNGEPVIVRESLIHPDGSGDLEVVGIIGTIYNKEGLFGQCGWFGNYDLDWFWVCMKGIKAIKIDKDLRFRRGEWCIWLHTQLGQYALLLPRTTYRDMWEDSVSGLGPNGLSACFRQWPACGIRPSWWDERWKDDWPFEKEAGSKRRASTELDNYEAQTREVNQPLRKWRLLGSRGEQGNQGQMRTTLVQQTQWELSPDGMLPTRSKLKGAKQMASEPKGKFASVSRLRGRAKPIQQDSPRDMC</sequence>
<evidence type="ECO:0000256" key="1">
    <source>
        <dbReference type="SAM" id="MobiDB-lite"/>
    </source>
</evidence>
<evidence type="ECO:0000313" key="4">
    <source>
        <dbReference type="Proteomes" id="UP000663850"/>
    </source>
</evidence>
<dbReference type="EMBL" id="CAJMWZ010006531">
    <property type="protein sequence ID" value="CAE6523968.1"/>
    <property type="molecule type" value="Genomic_DNA"/>
</dbReference>
<reference evidence="2" key="1">
    <citation type="submission" date="2021-01" db="EMBL/GenBank/DDBJ databases">
        <authorList>
            <person name="Kaushik A."/>
        </authorList>
    </citation>
    <scope>NUCLEOTIDE SEQUENCE</scope>
    <source>
        <strain evidence="3">AG5</strain>
        <strain evidence="2">Type strain: AG8-Rh-89/</strain>
    </source>
</reference>
<accession>A0A8H3DC32</accession>
<organism evidence="2 4">
    <name type="scientific">Rhizoctonia solani</name>
    <dbReference type="NCBI Taxonomy" id="456999"/>
    <lineage>
        <taxon>Eukaryota</taxon>
        <taxon>Fungi</taxon>
        <taxon>Dikarya</taxon>
        <taxon>Basidiomycota</taxon>
        <taxon>Agaricomycotina</taxon>
        <taxon>Agaricomycetes</taxon>
        <taxon>Cantharellales</taxon>
        <taxon>Ceratobasidiaceae</taxon>
        <taxon>Rhizoctonia</taxon>
    </lineage>
</organism>
<dbReference type="AlphaFoldDB" id="A0A8H3DC32"/>